<keyword evidence="3" id="KW-1185">Reference proteome</keyword>
<keyword evidence="1" id="KW-0175">Coiled coil</keyword>
<proteinExistence type="predicted"/>
<name>A0ABD2XBU9_9HYME</name>
<dbReference type="AlphaFoldDB" id="A0ABD2XBU9"/>
<evidence type="ECO:0000256" key="1">
    <source>
        <dbReference type="SAM" id="Coils"/>
    </source>
</evidence>
<organism evidence="2 3">
    <name type="scientific">Trichogramma kaykai</name>
    <dbReference type="NCBI Taxonomy" id="54128"/>
    <lineage>
        <taxon>Eukaryota</taxon>
        <taxon>Metazoa</taxon>
        <taxon>Ecdysozoa</taxon>
        <taxon>Arthropoda</taxon>
        <taxon>Hexapoda</taxon>
        <taxon>Insecta</taxon>
        <taxon>Pterygota</taxon>
        <taxon>Neoptera</taxon>
        <taxon>Endopterygota</taxon>
        <taxon>Hymenoptera</taxon>
        <taxon>Apocrita</taxon>
        <taxon>Proctotrupomorpha</taxon>
        <taxon>Chalcidoidea</taxon>
        <taxon>Trichogrammatidae</taxon>
        <taxon>Trichogramma</taxon>
    </lineage>
</organism>
<sequence>MKVQTYGGSIRMRAESLERLENQFQQQQQQQQLQQLQQQQQQIPQQQQLVQEADVSTSRAVQNAYCFL</sequence>
<evidence type="ECO:0000313" key="3">
    <source>
        <dbReference type="Proteomes" id="UP001627154"/>
    </source>
</evidence>
<evidence type="ECO:0000313" key="2">
    <source>
        <dbReference type="EMBL" id="KAL3402877.1"/>
    </source>
</evidence>
<gene>
    <name evidence="2" type="ORF">TKK_004043</name>
</gene>
<dbReference type="Proteomes" id="UP001627154">
    <property type="component" value="Unassembled WGS sequence"/>
</dbReference>
<feature type="coiled-coil region" evidence="1">
    <location>
        <begin position="10"/>
        <end position="42"/>
    </location>
</feature>
<reference evidence="2 3" key="1">
    <citation type="journal article" date="2024" name="bioRxiv">
        <title>A reference genome for Trichogramma kaykai: A tiny desert-dwelling parasitoid wasp with competing sex-ratio distorters.</title>
        <authorList>
            <person name="Culotta J."/>
            <person name="Lindsey A.R."/>
        </authorList>
    </citation>
    <scope>NUCLEOTIDE SEQUENCE [LARGE SCALE GENOMIC DNA]</scope>
    <source>
        <strain evidence="2 3">KSX58</strain>
    </source>
</reference>
<protein>
    <submittedName>
        <fullName evidence="2">Uncharacterized protein</fullName>
    </submittedName>
</protein>
<dbReference type="EMBL" id="JBJJXI010000032">
    <property type="protein sequence ID" value="KAL3402877.1"/>
    <property type="molecule type" value="Genomic_DNA"/>
</dbReference>
<accession>A0ABD2XBU9</accession>
<comment type="caution">
    <text evidence="2">The sequence shown here is derived from an EMBL/GenBank/DDBJ whole genome shotgun (WGS) entry which is preliminary data.</text>
</comment>